<reference evidence="6" key="1">
    <citation type="submission" date="2016-06" db="UniProtKB">
        <authorList>
            <consortium name="WormBaseParasite"/>
        </authorList>
    </citation>
    <scope>IDENTIFICATION</scope>
</reference>
<dbReference type="Gene3D" id="3.30.750.24">
    <property type="entry name" value="STAS domain"/>
    <property type="match status" value="1"/>
</dbReference>
<dbReference type="OrthoDB" id="6287984at2759"/>
<dbReference type="AlphaFoldDB" id="A0A183B4V4"/>
<name>A0A183B4V4_9TREM</name>
<gene>
    <name evidence="4" type="ORF">ECPE_LOCUS14239</name>
</gene>
<sequence>MTQKPVPVVAGIVYNDPMYIVTLIARGPATVLLFFITFVVTLIFDVTGGLLVGVIGCLLALTEKQRNLELVPLVHVHGTEIFLPDNRKFKTTENENFAPGKHLTLPCIMTFQLTGALNFASGEQLNEKLKKLIIQQQHKVKDQILRKKSLMNHLDSVRKADDKSAEMMPNQALMDASGPDYVSPTPCVPPTLCVPSTARAPPTICDEISAGRVRRTTSSGSQRSSEQNGPVNDSHWLKSTTTEMLDETDDGSCVSILTLDKPQSPAVSGACITIDEESTPKAFLLIDITGMTHIDPTGLEFLRESHNELFNEHICMVYAGGECSE</sequence>
<dbReference type="PROSITE" id="PS50801">
    <property type="entry name" value="STAS"/>
    <property type="match status" value="1"/>
</dbReference>
<feature type="region of interest" description="Disordered" evidence="1">
    <location>
        <begin position="205"/>
        <end position="236"/>
    </location>
</feature>
<feature type="transmembrane region" description="Helical" evidence="2">
    <location>
        <begin position="31"/>
        <end position="61"/>
    </location>
</feature>
<evidence type="ECO:0000313" key="5">
    <source>
        <dbReference type="Proteomes" id="UP000272942"/>
    </source>
</evidence>
<dbReference type="WBParaSite" id="ECPE_0001427901-mRNA-1">
    <property type="protein sequence ID" value="ECPE_0001427901-mRNA-1"/>
    <property type="gene ID" value="ECPE_0001427901"/>
</dbReference>
<reference evidence="4 5" key="2">
    <citation type="submission" date="2018-11" db="EMBL/GenBank/DDBJ databases">
        <authorList>
            <consortium name="Pathogen Informatics"/>
        </authorList>
    </citation>
    <scope>NUCLEOTIDE SEQUENCE [LARGE SCALE GENOMIC DNA]</scope>
    <source>
        <strain evidence="4 5">Egypt</strain>
    </source>
</reference>
<evidence type="ECO:0000256" key="1">
    <source>
        <dbReference type="SAM" id="MobiDB-lite"/>
    </source>
</evidence>
<accession>A0A183B4V4</accession>
<evidence type="ECO:0000313" key="6">
    <source>
        <dbReference type="WBParaSite" id="ECPE_0001427901-mRNA-1"/>
    </source>
</evidence>
<feature type="domain" description="STAS" evidence="3">
    <location>
        <begin position="108"/>
        <end position="325"/>
    </location>
</feature>
<proteinExistence type="predicted"/>
<keyword evidence="2" id="KW-1133">Transmembrane helix</keyword>
<keyword evidence="2" id="KW-0472">Membrane</keyword>
<keyword evidence="5" id="KW-1185">Reference proteome</keyword>
<dbReference type="InterPro" id="IPR002645">
    <property type="entry name" value="STAS_dom"/>
</dbReference>
<feature type="compositionally biased region" description="Polar residues" evidence="1">
    <location>
        <begin position="226"/>
        <end position="236"/>
    </location>
</feature>
<organism evidence="6">
    <name type="scientific">Echinostoma caproni</name>
    <dbReference type="NCBI Taxonomy" id="27848"/>
    <lineage>
        <taxon>Eukaryota</taxon>
        <taxon>Metazoa</taxon>
        <taxon>Spiralia</taxon>
        <taxon>Lophotrochozoa</taxon>
        <taxon>Platyhelminthes</taxon>
        <taxon>Trematoda</taxon>
        <taxon>Digenea</taxon>
        <taxon>Plagiorchiida</taxon>
        <taxon>Echinostomata</taxon>
        <taxon>Echinostomatoidea</taxon>
        <taxon>Echinostomatidae</taxon>
        <taxon>Echinostoma</taxon>
    </lineage>
</organism>
<evidence type="ECO:0000256" key="2">
    <source>
        <dbReference type="SAM" id="Phobius"/>
    </source>
</evidence>
<feature type="compositionally biased region" description="Low complexity" evidence="1">
    <location>
        <begin position="216"/>
        <end position="225"/>
    </location>
</feature>
<dbReference type="Proteomes" id="UP000272942">
    <property type="component" value="Unassembled WGS sequence"/>
</dbReference>
<evidence type="ECO:0000259" key="3">
    <source>
        <dbReference type="PROSITE" id="PS50801"/>
    </source>
</evidence>
<dbReference type="InterPro" id="IPR036513">
    <property type="entry name" value="STAS_dom_sf"/>
</dbReference>
<keyword evidence="2" id="KW-0812">Transmembrane</keyword>
<dbReference type="EMBL" id="UZAN01057074">
    <property type="protein sequence ID" value="VDP91511.1"/>
    <property type="molecule type" value="Genomic_DNA"/>
</dbReference>
<protein>
    <submittedName>
        <fullName evidence="6">STAS domain-containing protein</fullName>
    </submittedName>
</protein>
<evidence type="ECO:0000313" key="4">
    <source>
        <dbReference type="EMBL" id="VDP91511.1"/>
    </source>
</evidence>